<dbReference type="PANTHER" id="PTHR44395:SF1">
    <property type="entry name" value="PROTEIN O-MANNOSYL-TRANSFERASE TMTC3"/>
    <property type="match status" value="1"/>
</dbReference>
<keyword evidence="3" id="KW-1185">Reference proteome</keyword>
<dbReference type="AlphaFoldDB" id="A0A9P0K4C0"/>
<sequence length="96" mass="11246">MALNYVLSVVIVLTCVLCYHNSYYCGFVFDDISAIKENRDLRPHTPLINVFLNDFWGTPMHKECKKLRQRNVEEYLESQLQNEGLDQDSMDVCLLK</sequence>
<keyword evidence="1" id="KW-0812">Transmembrane</keyword>
<dbReference type="OrthoDB" id="66906at2759"/>
<dbReference type="GO" id="GO:0005783">
    <property type="term" value="C:endoplasmic reticulum"/>
    <property type="evidence" value="ECO:0007669"/>
    <property type="project" value="TreeGrafter"/>
</dbReference>
<evidence type="ECO:0000256" key="1">
    <source>
        <dbReference type="SAM" id="Phobius"/>
    </source>
</evidence>
<protein>
    <submittedName>
        <fullName evidence="2">Uncharacterized protein</fullName>
    </submittedName>
</protein>
<dbReference type="GO" id="GO:0035269">
    <property type="term" value="P:protein O-linked glycosylation via mannose"/>
    <property type="evidence" value="ECO:0007669"/>
    <property type="project" value="TreeGrafter"/>
</dbReference>
<name>A0A9P0K4C0_ACAOB</name>
<feature type="transmembrane region" description="Helical" evidence="1">
    <location>
        <begin position="6"/>
        <end position="29"/>
    </location>
</feature>
<keyword evidence="1" id="KW-1133">Transmembrane helix</keyword>
<dbReference type="PANTHER" id="PTHR44395">
    <property type="match status" value="1"/>
</dbReference>
<organism evidence="2 3">
    <name type="scientific">Acanthoscelides obtectus</name>
    <name type="common">Bean weevil</name>
    <name type="synonym">Bruchus obtectus</name>
    <dbReference type="NCBI Taxonomy" id="200917"/>
    <lineage>
        <taxon>Eukaryota</taxon>
        <taxon>Metazoa</taxon>
        <taxon>Ecdysozoa</taxon>
        <taxon>Arthropoda</taxon>
        <taxon>Hexapoda</taxon>
        <taxon>Insecta</taxon>
        <taxon>Pterygota</taxon>
        <taxon>Neoptera</taxon>
        <taxon>Endopterygota</taxon>
        <taxon>Coleoptera</taxon>
        <taxon>Polyphaga</taxon>
        <taxon>Cucujiformia</taxon>
        <taxon>Chrysomeloidea</taxon>
        <taxon>Chrysomelidae</taxon>
        <taxon>Bruchinae</taxon>
        <taxon>Bruchini</taxon>
        <taxon>Acanthoscelides</taxon>
    </lineage>
</organism>
<accession>A0A9P0K4C0</accession>
<reference evidence="2" key="1">
    <citation type="submission" date="2022-03" db="EMBL/GenBank/DDBJ databases">
        <authorList>
            <person name="Sayadi A."/>
        </authorList>
    </citation>
    <scope>NUCLEOTIDE SEQUENCE</scope>
</reference>
<dbReference type="Proteomes" id="UP001152888">
    <property type="component" value="Unassembled WGS sequence"/>
</dbReference>
<evidence type="ECO:0000313" key="3">
    <source>
        <dbReference type="Proteomes" id="UP001152888"/>
    </source>
</evidence>
<dbReference type="EMBL" id="CAKOFQ010006742">
    <property type="protein sequence ID" value="CAH1967226.1"/>
    <property type="molecule type" value="Genomic_DNA"/>
</dbReference>
<gene>
    <name evidence="2" type="ORF">ACAOBT_LOCUS7281</name>
</gene>
<dbReference type="GO" id="GO:0000030">
    <property type="term" value="F:mannosyltransferase activity"/>
    <property type="evidence" value="ECO:0007669"/>
    <property type="project" value="TreeGrafter"/>
</dbReference>
<evidence type="ECO:0000313" key="2">
    <source>
        <dbReference type="EMBL" id="CAH1967226.1"/>
    </source>
</evidence>
<comment type="caution">
    <text evidence="2">The sequence shown here is derived from an EMBL/GenBank/DDBJ whole genome shotgun (WGS) entry which is preliminary data.</text>
</comment>
<keyword evidence="1" id="KW-0472">Membrane</keyword>
<proteinExistence type="predicted"/>